<dbReference type="EMBL" id="NPKJ01000060">
    <property type="protein sequence ID" value="PAQ07124.1"/>
    <property type="molecule type" value="Genomic_DNA"/>
</dbReference>
<keyword evidence="2" id="KW-1185">Reference proteome</keyword>
<reference evidence="1 2" key="1">
    <citation type="submission" date="2017-08" db="EMBL/GenBank/DDBJ databases">
        <title>Mesorhizobium wenxinae sp. nov., a novel rhizobial species isolated from root nodules of chickpea (Cicer arietinum L.).</title>
        <authorList>
            <person name="Zhang J."/>
        </authorList>
    </citation>
    <scope>NUCLEOTIDE SEQUENCE [LARGE SCALE GENOMIC DNA]</scope>
    <source>
        <strain evidence="1 2">SDW018</strain>
    </source>
</reference>
<evidence type="ECO:0000313" key="2">
    <source>
        <dbReference type="Proteomes" id="UP000216442"/>
    </source>
</evidence>
<accession>A0A271LGD0</accession>
<dbReference type="Proteomes" id="UP000216442">
    <property type="component" value="Unassembled WGS sequence"/>
</dbReference>
<dbReference type="AlphaFoldDB" id="A0A271LGD0"/>
<organism evidence="1 2">
    <name type="scientific">Mesorhizobium temperatum</name>
    <dbReference type="NCBI Taxonomy" id="241416"/>
    <lineage>
        <taxon>Bacteria</taxon>
        <taxon>Pseudomonadati</taxon>
        <taxon>Pseudomonadota</taxon>
        <taxon>Alphaproteobacteria</taxon>
        <taxon>Hyphomicrobiales</taxon>
        <taxon>Phyllobacteriaceae</taxon>
        <taxon>Mesorhizobium</taxon>
    </lineage>
</organism>
<evidence type="ECO:0000313" key="1">
    <source>
        <dbReference type="EMBL" id="PAQ07124.1"/>
    </source>
</evidence>
<sequence>MPHSAEAPHARIGREGGNQVSYTLKCSMVMGGHINLVRAVSVLPQVASLSYDYQPEGPLTKAATKP</sequence>
<dbReference type="RefSeq" id="WP_095494558.1">
    <property type="nucleotide sequence ID" value="NZ_NPKJ01000060.1"/>
</dbReference>
<protein>
    <submittedName>
        <fullName evidence="1">Uncharacterized protein</fullName>
    </submittedName>
</protein>
<comment type="caution">
    <text evidence="1">The sequence shown here is derived from an EMBL/GenBank/DDBJ whole genome shotgun (WGS) entry which is preliminary data.</text>
</comment>
<proteinExistence type="predicted"/>
<dbReference type="OrthoDB" id="9762933at2"/>
<gene>
    <name evidence="1" type="ORF">CIT26_22190</name>
</gene>
<name>A0A271LGD0_9HYPH</name>